<sequence>MFQSKLLSAAIASLLAMPAAYAAPDLVATGSLDGHLADRSTETAAPLENGVAGNLLGGLGSGIAYAGCQTFLAVPDRGPNAVSFNAAVDDTASYINRFQTLRMRLTPSAKGAALPLTLTPTLVATTLLHSDDRLVYGSGSAAGLPNGAPALNARRHTHYFTGRSDNFDVTHLSTWPRDARFDPESIRVSNDGASVFISDEYGPYIYRFDRRTGERTGVVKVPDAFAVTTLSALGDQEISQNTSGRVANKGMEGLAISPDGRTLFGAMQSPLLQDNGTDGGYTRILKIDIATGATTQYAYPLTNIGTAKKPKYPTISDVVAINDHELLVDERDGKGLGDDSTAAFKQLSRIDLTGAQDVTHAVSESGLAPFAVPKTLFIDVVAVLTAHGFSPADIPAKLEGTAFGPDVIVNGVKKHTLFLANDNDFLATVTDTNHPAGIDNPNRFFVFAFDASDLPSYVPQRLGQRNCGRDGFCGFDDHGGHDGSHGRDGGFEPPFGRCDD</sequence>
<proteinExistence type="predicted"/>
<accession>A0ABN7QQP8</accession>
<evidence type="ECO:0000313" key="3">
    <source>
        <dbReference type="EMBL" id="CAG4920132.1"/>
    </source>
</evidence>
<dbReference type="EMBL" id="CAJQYY010000034">
    <property type="protein sequence ID" value="CAG4920132.1"/>
    <property type="molecule type" value="Genomic_DNA"/>
</dbReference>
<dbReference type="PANTHER" id="PTHR37957:SF1">
    <property type="entry name" value="PHYTASE-LIKE DOMAIN-CONTAINING PROTEIN"/>
    <property type="match status" value="1"/>
</dbReference>
<dbReference type="InterPro" id="IPR027372">
    <property type="entry name" value="Phytase-like_dom"/>
</dbReference>
<evidence type="ECO:0000259" key="2">
    <source>
        <dbReference type="Pfam" id="PF13449"/>
    </source>
</evidence>
<dbReference type="Pfam" id="PF13449">
    <property type="entry name" value="Phytase-like"/>
    <property type="match status" value="1"/>
</dbReference>
<dbReference type="PANTHER" id="PTHR37957">
    <property type="entry name" value="BLR7070 PROTEIN"/>
    <property type="match status" value="1"/>
</dbReference>
<dbReference type="Proteomes" id="UP000789752">
    <property type="component" value="Unassembled WGS sequence"/>
</dbReference>
<evidence type="ECO:0000256" key="1">
    <source>
        <dbReference type="SAM" id="SignalP"/>
    </source>
</evidence>
<dbReference type="InterPro" id="IPR011044">
    <property type="entry name" value="Quino_amine_DH_bsu"/>
</dbReference>
<name>A0ABN7QQP8_9BURK</name>
<comment type="caution">
    <text evidence="3">The sequence shown here is derived from an EMBL/GenBank/DDBJ whole genome shotgun (WGS) entry which is preliminary data.</text>
</comment>
<dbReference type="InterPro" id="IPR011045">
    <property type="entry name" value="N2O_reductase_N"/>
</dbReference>
<feature type="signal peptide" evidence="1">
    <location>
        <begin position="1"/>
        <end position="22"/>
    </location>
</feature>
<feature type="domain" description="Phytase-like" evidence="2">
    <location>
        <begin position="56"/>
        <end position="425"/>
    </location>
</feature>
<protein>
    <recommendedName>
        <fullName evidence="2">Phytase-like domain-containing protein</fullName>
    </recommendedName>
</protein>
<evidence type="ECO:0000313" key="4">
    <source>
        <dbReference type="Proteomes" id="UP000789752"/>
    </source>
</evidence>
<dbReference type="SUPFAM" id="SSF50969">
    <property type="entry name" value="YVTN repeat-like/Quinoprotein amine dehydrogenase"/>
    <property type="match status" value="1"/>
</dbReference>
<keyword evidence="1" id="KW-0732">Signal</keyword>
<keyword evidence="4" id="KW-1185">Reference proteome</keyword>
<feature type="chain" id="PRO_5046455850" description="Phytase-like domain-containing protein" evidence="1">
    <location>
        <begin position="23"/>
        <end position="500"/>
    </location>
</feature>
<dbReference type="SUPFAM" id="SSF50974">
    <property type="entry name" value="Nitrous oxide reductase, N-terminal domain"/>
    <property type="match status" value="1"/>
</dbReference>
<reference evidence="3 4" key="1">
    <citation type="submission" date="2021-04" db="EMBL/GenBank/DDBJ databases">
        <authorList>
            <person name="Vanwijnsberghe S."/>
        </authorList>
    </citation>
    <scope>NUCLEOTIDE SEQUENCE [LARGE SCALE GENOMIC DNA]</scope>
    <source>
        <strain evidence="3 4">LMG 32171</strain>
    </source>
</reference>
<organism evidence="3 4">
    <name type="scientific">Paraburkholderia gardini</name>
    <dbReference type="NCBI Taxonomy" id="2823469"/>
    <lineage>
        <taxon>Bacteria</taxon>
        <taxon>Pseudomonadati</taxon>
        <taxon>Pseudomonadota</taxon>
        <taxon>Betaproteobacteria</taxon>
        <taxon>Burkholderiales</taxon>
        <taxon>Burkholderiaceae</taxon>
        <taxon>Paraburkholderia</taxon>
    </lineage>
</organism>
<gene>
    <name evidence="3" type="ORF">R54767_04678</name>
</gene>